<keyword evidence="1" id="KW-0479">Metal-binding</keyword>
<dbReference type="EMBL" id="CAJNOQ010001434">
    <property type="protein sequence ID" value="CAF0894581.1"/>
    <property type="molecule type" value="Genomic_DNA"/>
</dbReference>
<sequence length="171" mass="20348">MITYQYPKCTQIPGVNEINREDFHKMMLHRVNDYYQIKYACLLMNNECYAIYPNGVQYSRRRMTQLYGTEMTNIIFEFGNKFNELKLNNQEHALLFPINVCNEDETLEDQETIRSIRVCYLYALYTQMCTTRKKEDAEILFEQLSTVLELLKPLNAMYEESNGNFLVPKTD</sequence>
<evidence type="ECO:0000256" key="2">
    <source>
        <dbReference type="ARBA" id="ARBA00022771"/>
    </source>
</evidence>
<evidence type="ECO:0000256" key="1">
    <source>
        <dbReference type="ARBA" id="ARBA00022723"/>
    </source>
</evidence>
<evidence type="ECO:0000256" key="4">
    <source>
        <dbReference type="ARBA" id="ARBA00023015"/>
    </source>
</evidence>
<keyword evidence="4" id="KW-0805">Transcription regulation</keyword>
<evidence type="ECO:0000256" key="5">
    <source>
        <dbReference type="ARBA" id="ARBA00023125"/>
    </source>
</evidence>
<comment type="caution">
    <text evidence="9">The sequence shown here is derived from an EMBL/GenBank/DDBJ whole genome shotgun (WGS) entry which is preliminary data.</text>
</comment>
<evidence type="ECO:0000256" key="6">
    <source>
        <dbReference type="ARBA" id="ARBA00023163"/>
    </source>
</evidence>
<evidence type="ECO:0000256" key="3">
    <source>
        <dbReference type="ARBA" id="ARBA00022833"/>
    </source>
</evidence>
<feature type="domain" description="NR LBD" evidence="8">
    <location>
        <begin position="1"/>
        <end position="171"/>
    </location>
</feature>
<dbReference type="SUPFAM" id="SSF48508">
    <property type="entry name" value="Nuclear receptor ligand-binding domain"/>
    <property type="match status" value="1"/>
</dbReference>
<dbReference type="PROSITE" id="PS51843">
    <property type="entry name" value="NR_LBD"/>
    <property type="match status" value="1"/>
</dbReference>
<dbReference type="GO" id="GO:0008270">
    <property type="term" value="F:zinc ion binding"/>
    <property type="evidence" value="ECO:0007669"/>
    <property type="project" value="UniProtKB-KW"/>
</dbReference>
<dbReference type="InterPro" id="IPR050234">
    <property type="entry name" value="Nuclear_hormone_rcpt_NR1"/>
</dbReference>
<dbReference type="PANTHER" id="PTHR24082:SF507">
    <property type="entry name" value="BILE ACID RECEPTOR-RELATED"/>
    <property type="match status" value="1"/>
</dbReference>
<keyword evidence="6" id="KW-0804">Transcription</keyword>
<proteinExistence type="predicted"/>
<dbReference type="Gene3D" id="1.10.565.10">
    <property type="entry name" value="Retinoid X Receptor"/>
    <property type="match status" value="1"/>
</dbReference>
<dbReference type="InterPro" id="IPR035500">
    <property type="entry name" value="NHR-like_dom_sf"/>
</dbReference>
<accession>A0A813Z6M9</accession>
<keyword evidence="11" id="KW-1185">Reference proteome</keyword>
<keyword evidence="2" id="KW-0863">Zinc-finger</keyword>
<organism evidence="9 11">
    <name type="scientific">Didymodactylos carnosus</name>
    <dbReference type="NCBI Taxonomy" id="1234261"/>
    <lineage>
        <taxon>Eukaryota</taxon>
        <taxon>Metazoa</taxon>
        <taxon>Spiralia</taxon>
        <taxon>Gnathifera</taxon>
        <taxon>Rotifera</taxon>
        <taxon>Eurotatoria</taxon>
        <taxon>Bdelloidea</taxon>
        <taxon>Philodinida</taxon>
        <taxon>Philodinidae</taxon>
        <taxon>Didymodactylos</taxon>
    </lineage>
</organism>
<evidence type="ECO:0000313" key="9">
    <source>
        <dbReference type="EMBL" id="CAF0894581.1"/>
    </source>
</evidence>
<reference evidence="9" key="1">
    <citation type="submission" date="2021-02" db="EMBL/GenBank/DDBJ databases">
        <authorList>
            <person name="Nowell W R."/>
        </authorList>
    </citation>
    <scope>NUCLEOTIDE SEQUENCE</scope>
</reference>
<gene>
    <name evidence="9" type="ORF">GPM918_LOCUS8305</name>
    <name evidence="10" type="ORF">SRO942_LOCUS8305</name>
</gene>
<dbReference type="InterPro" id="IPR000536">
    <property type="entry name" value="Nucl_hrmn_rcpt_lig-bd"/>
</dbReference>
<dbReference type="PANTHER" id="PTHR24082">
    <property type="entry name" value="NUCLEAR HORMONE RECEPTOR"/>
    <property type="match status" value="1"/>
</dbReference>
<dbReference type="AlphaFoldDB" id="A0A813Z6M9"/>
<evidence type="ECO:0000313" key="10">
    <source>
        <dbReference type="EMBL" id="CAF3678193.1"/>
    </source>
</evidence>
<keyword evidence="7" id="KW-0675">Receptor</keyword>
<dbReference type="Proteomes" id="UP000681722">
    <property type="component" value="Unassembled WGS sequence"/>
</dbReference>
<dbReference type="GO" id="GO:0030154">
    <property type="term" value="P:cell differentiation"/>
    <property type="evidence" value="ECO:0007669"/>
    <property type="project" value="TreeGrafter"/>
</dbReference>
<dbReference type="GO" id="GO:0045944">
    <property type="term" value="P:positive regulation of transcription by RNA polymerase II"/>
    <property type="evidence" value="ECO:0007669"/>
    <property type="project" value="TreeGrafter"/>
</dbReference>
<dbReference type="EMBL" id="CAJOBC010001434">
    <property type="protein sequence ID" value="CAF3678193.1"/>
    <property type="molecule type" value="Genomic_DNA"/>
</dbReference>
<dbReference type="OrthoDB" id="7634782at2759"/>
<dbReference type="GO" id="GO:0000122">
    <property type="term" value="P:negative regulation of transcription by RNA polymerase II"/>
    <property type="evidence" value="ECO:0007669"/>
    <property type="project" value="TreeGrafter"/>
</dbReference>
<dbReference type="Proteomes" id="UP000663829">
    <property type="component" value="Unassembled WGS sequence"/>
</dbReference>
<dbReference type="GO" id="GO:0004879">
    <property type="term" value="F:nuclear receptor activity"/>
    <property type="evidence" value="ECO:0007669"/>
    <property type="project" value="TreeGrafter"/>
</dbReference>
<evidence type="ECO:0000313" key="11">
    <source>
        <dbReference type="Proteomes" id="UP000663829"/>
    </source>
</evidence>
<evidence type="ECO:0000259" key="8">
    <source>
        <dbReference type="PROSITE" id="PS51843"/>
    </source>
</evidence>
<keyword evidence="5" id="KW-0238">DNA-binding</keyword>
<protein>
    <recommendedName>
        <fullName evidence="8">NR LBD domain-containing protein</fullName>
    </recommendedName>
</protein>
<evidence type="ECO:0000256" key="7">
    <source>
        <dbReference type="ARBA" id="ARBA00023170"/>
    </source>
</evidence>
<keyword evidence="3" id="KW-0862">Zinc</keyword>
<name>A0A813Z6M9_9BILA</name>
<dbReference type="GO" id="GO:0000978">
    <property type="term" value="F:RNA polymerase II cis-regulatory region sequence-specific DNA binding"/>
    <property type="evidence" value="ECO:0007669"/>
    <property type="project" value="TreeGrafter"/>
</dbReference>